<dbReference type="GO" id="GO:0005829">
    <property type="term" value="C:cytosol"/>
    <property type="evidence" value="ECO:0007669"/>
    <property type="project" value="TreeGrafter"/>
</dbReference>
<dbReference type="Proteomes" id="UP000019402">
    <property type="component" value="Unassembled WGS sequence"/>
</dbReference>
<dbReference type="AlphaFoldDB" id="W7YEP7"/>
<accession>W7YEP7</accession>
<comment type="caution">
    <text evidence="3">The sequence shown here is derived from an EMBL/GenBank/DDBJ whole genome shotgun (WGS) entry which is preliminary data.</text>
</comment>
<dbReference type="PANTHER" id="PTHR21087:SF16">
    <property type="entry name" value="SHIKIMATE KINASE 1, CHLOROPLASTIC"/>
    <property type="match status" value="1"/>
</dbReference>
<evidence type="ECO:0000313" key="4">
    <source>
        <dbReference type="Proteomes" id="UP000019402"/>
    </source>
</evidence>
<dbReference type="GO" id="GO:0009073">
    <property type="term" value="P:aromatic amino acid family biosynthetic process"/>
    <property type="evidence" value="ECO:0007669"/>
    <property type="project" value="UniProtKB-KW"/>
</dbReference>
<dbReference type="STRING" id="869213.GCA_000517085_03329"/>
<organism evidence="3 4">
    <name type="scientific">Saccharicrinis fermentans DSM 9555 = JCM 21142</name>
    <dbReference type="NCBI Taxonomy" id="869213"/>
    <lineage>
        <taxon>Bacteria</taxon>
        <taxon>Pseudomonadati</taxon>
        <taxon>Bacteroidota</taxon>
        <taxon>Bacteroidia</taxon>
        <taxon>Marinilabiliales</taxon>
        <taxon>Marinilabiliaceae</taxon>
        <taxon>Saccharicrinis</taxon>
    </lineage>
</organism>
<dbReference type="eggNOG" id="COG0703">
    <property type="taxonomic scope" value="Bacteria"/>
</dbReference>
<protein>
    <submittedName>
        <fullName evidence="3">Shikimate kinase</fullName>
    </submittedName>
</protein>
<evidence type="ECO:0000313" key="3">
    <source>
        <dbReference type="EMBL" id="GAF02926.1"/>
    </source>
</evidence>
<keyword evidence="1" id="KW-0028">Amino-acid biosynthesis</keyword>
<sequence>MTQRVYLIGFMGSGKSTLGRWLASAMDGWTFLDLDLFIENKYHKTIPQIFEERGEDEFRKMESFCLQEISSFEKVIVGAGGGHPVSLIIWN</sequence>
<dbReference type="PRINTS" id="PR01100">
    <property type="entry name" value="SHIKIMTKNASE"/>
</dbReference>
<proteinExistence type="predicted"/>
<dbReference type="Pfam" id="PF01202">
    <property type="entry name" value="SKI"/>
    <property type="match status" value="1"/>
</dbReference>
<gene>
    <name evidence="3" type="ORF">JCM21142_41576</name>
</gene>
<dbReference type="GO" id="GO:0008652">
    <property type="term" value="P:amino acid biosynthetic process"/>
    <property type="evidence" value="ECO:0007669"/>
    <property type="project" value="UniProtKB-KW"/>
</dbReference>
<keyword evidence="2" id="KW-0057">Aromatic amino acid biosynthesis</keyword>
<dbReference type="EMBL" id="BAMD01000015">
    <property type="protein sequence ID" value="GAF02926.1"/>
    <property type="molecule type" value="Genomic_DNA"/>
</dbReference>
<keyword evidence="3" id="KW-0808">Transferase</keyword>
<dbReference type="InterPro" id="IPR031322">
    <property type="entry name" value="Shikimate/glucono_kinase"/>
</dbReference>
<dbReference type="InterPro" id="IPR027417">
    <property type="entry name" value="P-loop_NTPase"/>
</dbReference>
<dbReference type="GO" id="GO:0004765">
    <property type="term" value="F:shikimate kinase activity"/>
    <property type="evidence" value="ECO:0007669"/>
    <property type="project" value="TreeGrafter"/>
</dbReference>
<evidence type="ECO:0000256" key="1">
    <source>
        <dbReference type="ARBA" id="ARBA00022605"/>
    </source>
</evidence>
<reference evidence="3 4" key="1">
    <citation type="journal article" date="2014" name="Genome Announc.">
        <title>Draft Genome Sequence of Cytophaga fermentans JCM 21142T, a Facultative Anaerobe Isolated from Marine Mud.</title>
        <authorList>
            <person name="Starns D."/>
            <person name="Oshima K."/>
            <person name="Suda W."/>
            <person name="Iino T."/>
            <person name="Yuki M."/>
            <person name="Inoue J."/>
            <person name="Kitamura K."/>
            <person name="Iida T."/>
            <person name="Darby A."/>
            <person name="Hattori M."/>
            <person name="Ohkuma M."/>
        </authorList>
    </citation>
    <scope>NUCLEOTIDE SEQUENCE [LARGE SCALE GENOMIC DNA]</scope>
    <source>
        <strain evidence="3 4">JCM 21142</strain>
    </source>
</reference>
<dbReference type="SUPFAM" id="SSF52540">
    <property type="entry name" value="P-loop containing nucleoside triphosphate hydrolases"/>
    <property type="match status" value="1"/>
</dbReference>
<name>W7YEP7_9BACT</name>
<evidence type="ECO:0000256" key="2">
    <source>
        <dbReference type="ARBA" id="ARBA00023141"/>
    </source>
</evidence>
<keyword evidence="4" id="KW-1185">Reference proteome</keyword>
<keyword evidence="3" id="KW-0418">Kinase</keyword>
<dbReference type="PANTHER" id="PTHR21087">
    <property type="entry name" value="SHIKIMATE KINASE"/>
    <property type="match status" value="1"/>
</dbReference>
<dbReference type="Gene3D" id="3.40.50.300">
    <property type="entry name" value="P-loop containing nucleotide triphosphate hydrolases"/>
    <property type="match status" value="1"/>
</dbReference>